<proteinExistence type="predicted"/>
<organism evidence="1 2">
    <name type="scientific">Eumeta variegata</name>
    <name type="common">Bagworm moth</name>
    <name type="synonym">Eumeta japonica</name>
    <dbReference type="NCBI Taxonomy" id="151549"/>
    <lineage>
        <taxon>Eukaryota</taxon>
        <taxon>Metazoa</taxon>
        <taxon>Ecdysozoa</taxon>
        <taxon>Arthropoda</taxon>
        <taxon>Hexapoda</taxon>
        <taxon>Insecta</taxon>
        <taxon>Pterygota</taxon>
        <taxon>Neoptera</taxon>
        <taxon>Endopterygota</taxon>
        <taxon>Lepidoptera</taxon>
        <taxon>Glossata</taxon>
        <taxon>Ditrysia</taxon>
        <taxon>Tineoidea</taxon>
        <taxon>Psychidae</taxon>
        <taxon>Oiketicinae</taxon>
        <taxon>Eumeta</taxon>
    </lineage>
</organism>
<sequence length="96" mass="11442">MVYRQTDVSTQSDRYEETIRLPFFVYRYRTLNTENKKKKTRYPPPEAFIKSLIHETVRRCWNNAGFETKLCLEDGDDELKALACRNKKGHDEKPVL</sequence>
<reference evidence="1 2" key="1">
    <citation type="journal article" date="2019" name="Commun. Biol.">
        <title>The bagworm genome reveals a unique fibroin gene that provides high tensile strength.</title>
        <authorList>
            <person name="Kono N."/>
            <person name="Nakamura H."/>
            <person name="Ohtoshi R."/>
            <person name="Tomita M."/>
            <person name="Numata K."/>
            <person name="Arakawa K."/>
        </authorList>
    </citation>
    <scope>NUCLEOTIDE SEQUENCE [LARGE SCALE GENOMIC DNA]</scope>
</reference>
<gene>
    <name evidence="1" type="ORF">EVAR_26739_1</name>
</gene>
<dbReference type="EMBL" id="BGZK01000785">
    <property type="protein sequence ID" value="GBP60327.1"/>
    <property type="molecule type" value="Genomic_DNA"/>
</dbReference>
<protein>
    <submittedName>
        <fullName evidence="1">Uncharacterized protein</fullName>
    </submittedName>
</protein>
<dbReference type="AlphaFoldDB" id="A0A4C1XDE6"/>
<evidence type="ECO:0000313" key="1">
    <source>
        <dbReference type="EMBL" id="GBP60327.1"/>
    </source>
</evidence>
<evidence type="ECO:0000313" key="2">
    <source>
        <dbReference type="Proteomes" id="UP000299102"/>
    </source>
</evidence>
<name>A0A4C1XDE6_EUMVA</name>
<accession>A0A4C1XDE6</accession>
<keyword evidence="2" id="KW-1185">Reference proteome</keyword>
<dbReference type="Proteomes" id="UP000299102">
    <property type="component" value="Unassembled WGS sequence"/>
</dbReference>
<comment type="caution">
    <text evidence="1">The sequence shown here is derived from an EMBL/GenBank/DDBJ whole genome shotgun (WGS) entry which is preliminary data.</text>
</comment>